<evidence type="ECO:0000313" key="3">
    <source>
        <dbReference type="EMBL" id="AQY51017.1"/>
    </source>
</evidence>
<dbReference type="Proteomes" id="UP000223060">
    <property type="component" value="Chromosome"/>
</dbReference>
<dbReference type="PROSITE" id="PS51257">
    <property type="entry name" value="PROKAR_LIPOPROTEIN"/>
    <property type="match status" value="1"/>
</dbReference>
<name>A0A1S7FUH7_9LIST</name>
<dbReference type="KEGG" id="lwi:UE46_08145"/>
<dbReference type="SUPFAM" id="SSF58113">
    <property type="entry name" value="Apolipoprotein A-I"/>
    <property type="match status" value="1"/>
</dbReference>
<evidence type="ECO:0000313" key="6">
    <source>
        <dbReference type="Proteomes" id="UP000564536"/>
    </source>
</evidence>
<proteinExistence type="predicted"/>
<dbReference type="AlphaFoldDB" id="A0A1S7FUH7"/>
<reference evidence="4 6" key="3">
    <citation type="submission" date="2020-03" db="EMBL/GenBank/DDBJ databases">
        <title>Soil Listeria distribution.</title>
        <authorList>
            <person name="Liao J."/>
            <person name="Wiedmann M."/>
        </authorList>
    </citation>
    <scope>NUCLEOTIDE SEQUENCE [LARGE SCALE GENOMIC DNA]</scope>
    <source>
        <strain evidence="4 6">FSL L7-1523</strain>
    </source>
</reference>
<feature type="chain" id="PRO_5044566018" description="Lipoprotein" evidence="2">
    <location>
        <begin position="20"/>
        <end position="203"/>
    </location>
</feature>
<dbReference type="Proteomes" id="UP000564536">
    <property type="component" value="Unassembled WGS sequence"/>
</dbReference>
<keyword evidence="5" id="KW-1185">Reference proteome</keyword>
<feature type="compositionally biased region" description="Basic and acidic residues" evidence="1">
    <location>
        <begin position="25"/>
        <end position="59"/>
    </location>
</feature>
<protein>
    <recommendedName>
        <fullName evidence="7">Lipoprotein</fullName>
    </recommendedName>
</protein>
<evidence type="ECO:0000256" key="2">
    <source>
        <dbReference type="SAM" id="SignalP"/>
    </source>
</evidence>
<evidence type="ECO:0000313" key="4">
    <source>
        <dbReference type="EMBL" id="MBC1499963.1"/>
    </source>
</evidence>
<accession>A0A1S7FUH7</accession>
<reference evidence="5" key="2">
    <citation type="submission" date="2015-03" db="EMBL/GenBank/DDBJ databases">
        <authorList>
            <person name="Ferrari E."/>
            <person name="Walter M.C."/>
            <person name="Huptas C."/>
            <person name="Scherer S."/>
            <person name="Mueller-Herbst S."/>
        </authorList>
    </citation>
    <scope>NUCLEOTIDE SEQUENCE [LARGE SCALE GENOMIC DNA]</scope>
    <source>
        <strain evidence="5">LWP01</strain>
    </source>
</reference>
<feature type="signal peptide" evidence="2">
    <location>
        <begin position="1"/>
        <end position="19"/>
    </location>
</feature>
<evidence type="ECO:0008006" key="7">
    <source>
        <dbReference type="Google" id="ProtNLM"/>
    </source>
</evidence>
<reference evidence="3" key="1">
    <citation type="submission" date="2015-03" db="EMBL/GenBank/DDBJ databases">
        <authorList>
            <person name="Murphy D."/>
        </authorList>
    </citation>
    <scope>NUCLEOTIDE SEQUENCE [LARGE SCALE GENOMIC DNA]</scope>
    <source>
        <strain evidence="3">WS 4560</strain>
    </source>
</reference>
<dbReference type="Gene3D" id="1.20.5.1230">
    <property type="entry name" value="Apolipoprotein A-I"/>
    <property type="match status" value="1"/>
</dbReference>
<keyword evidence="2" id="KW-0732">Signal</keyword>
<evidence type="ECO:0000256" key="1">
    <source>
        <dbReference type="SAM" id="MobiDB-lite"/>
    </source>
</evidence>
<dbReference type="RefSeq" id="WP_118907530.1">
    <property type="nucleotide sequence ID" value="NZ_CP011102.1"/>
</dbReference>
<evidence type="ECO:0000313" key="5">
    <source>
        <dbReference type="Proteomes" id="UP000223060"/>
    </source>
</evidence>
<sequence>MKKWVVGALAVATAFSLTACGNVSDDTKNEAKDKVSSKAEDVKEKAKSKTDEVKKKADTKLDTTKQKLQMKAMDFYTGLVAKVNEKDQDYDAYIADITSDAPSKGAKLDELAEKASASAENISETLASVKVPDLGERTDAFKSSIQSLSDAFAEKAAAIKANPGDTKVAEKADASLQAASDKLSAALQNIGLAGSNIMNDITS</sequence>
<organism evidence="3 5">
    <name type="scientific">Listeria weihenstephanensis</name>
    <dbReference type="NCBI Taxonomy" id="1006155"/>
    <lineage>
        <taxon>Bacteria</taxon>
        <taxon>Bacillati</taxon>
        <taxon>Bacillota</taxon>
        <taxon>Bacilli</taxon>
        <taxon>Bacillales</taxon>
        <taxon>Listeriaceae</taxon>
        <taxon>Listeria</taxon>
    </lineage>
</organism>
<feature type="region of interest" description="Disordered" evidence="1">
    <location>
        <begin position="21"/>
        <end position="59"/>
    </location>
</feature>
<dbReference type="EMBL" id="JAARRL010000005">
    <property type="protein sequence ID" value="MBC1499963.1"/>
    <property type="molecule type" value="Genomic_DNA"/>
</dbReference>
<gene>
    <name evidence="4" type="ORF">HB943_05055</name>
    <name evidence="3" type="ORF">UE46_08145</name>
</gene>
<dbReference type="EMBL" id="CP011102">
    <property type="protein sequence ID" value="AQY51017.1"/>
    <property type="molecule type" value="Genomic_DNA"/>
</dbReference>